<dbReference type="GO" id="GO:0006979">
    <property type="term" value="P:response to oxidative stress"/>
    <property type="evidence" value="ECO:0007669"/>
    <property type="project" value="InterPro"/>
</dbReference>
<sequence length="140" mass="14580">MIVNSGSAKWEGGLKDGKGVLSTKSGALSSQPYGFNTRFEGLPGTNPEELIGAAHAACFSMALSAILQEAGIGNVRIETTSEIGLAKEGDGFAIKTAHLNTRIWGDGDRAVIEECARKAEKGCPVSRVLNAEVTMDVTVG</sequence>
<dbReference type="Proteomes" id="UP000509322">
    <property type="component" value="Chromosome 1"/>
</dbReference>
<dbReference type="OrthoDB" id="9807532at2"/>
<dbReference type="InterPro" id="IPR052707">
    <property type="entry name" value="OsmC_Ohr_Peroxiredoxin"/>
</dbReference>
<dbReference type="InterPro" id="IPR003718">
    <property type="entry name" value="OsmC/Ohr_fam"/>
</dbReference>
<dbReference type="Gene3D" id="3.30.300.20">
    <property type="match status" value="1"/>
</dbReference>
<dbReference type="SUPFAM" id="SSF82784">
    <property type="entry name" value="OsmC-like"/>
    <property type="match status" value="1"/>
</dbReference>
<protein>
    <submittedName>
        <fullName evidence="1">OsmC family protein</fullName>
    </submittedName>
    <submittedName>
        <fullName evidence="3">Osmotically inducible protein OsmC</fullName>
    </submittedName>
</protein>
<proteinExistence type="predicted"/>
<dbReference type="EMBL" id="CP044423">
    <property type="protein sequence ID" value="QFG35869.1"/>
    <property type="molecule type" value="Genomic_DNA"/>
</dbReference>
<dbReference type="GO" id="GO:0004601">
    <property type="term" value="F:peroxidase activity"/>
    <property type="evidence" value="ECO:0007669"/>
    <property type="project" value="InterPro"/>
</dbReference>
<keyword evidence="4" id="KW-1185">Reference proteome</keyword>
<dbReference type="KEGG" id="ppan:ESD82_06905"/>
<dbReference type="InterPro" id="IPR036102">
    <property type="entry name" value="OsmC/Ohrsf"/>
</dbReference>
<accession>A0A1I5JC99</accession>
<dbReference type="PANTHER" id="PTHR42830">
    <property type="entry name" value="OSMOTICALLY INDUCIBLE FAMILY PROTEIN"/>
    <property type="match status" value="1"/>
</dbReference>
<dbReference type="EMBL" id="RBLI01000002">
    <property type="protein sequence ID" value="RKS43871.1"/>
    <property type="molecule type" value="Genomic_DNA"/>
</dbReference>
<evidence type="ECO:0000313" key="5">
    <source>
        <dbReference type="Proteomes" id="UP000326453"/>
    </source>
</evidence>
<reference evidence="1 5" key="2">
    <citation type="submission" date="2019-01" db="EMBL/GenBank/DDBJ databases">
        <title>Complete Genome Sequence and Annotation of the Paracoccus pantotrophus type strain DSM 2944.</title>
        <authorList>
            <person name="Bockwoldt J.A."/>
            <person name="Zimmermann M."/>
            <person name="Tiso T."/>
            <person name="Blank L.M."/>
        </authorList>
    </citation>
    <scope>NUCLEOTIDE SEQUENCE [LARGE SCALE GENOMIC DNA]</scope>
    <source>
        <strain evidence="1 5">DSM 2944</strain>
    </source>
</reference>
<name>A0A1I5JC99_PARPN</name>
<evidence type="ECO:0000313" key="3">
    <source>
        <dbReference type="EMBL" id="RKS43871.1"/>
    </source>
</evidence>
<reference evidence="3 4" key="1">
    <citation type="submission" date="2018-10" db="EMBL/GenBank/DDBJ databases">
        <title>Genomic Encyclopedia of Archaeal and Bacterial Type Strains, Phase II (KMG-II): from individual species to whole genera.</title>
        <authorList>
            <person name="Goeker M."/>
        </authorList>
    </citation>
    <scope>NUCLEOTIDE SEQUENCE [LARGE SCALE GENOMIC DNA]</scope>
    <source>
        <strain evidence="4">ATCC 35512 / DSM 2944 / CIP 106514 / LMD 82.5 / NBRC 102493 / NCCB 82005 / GB17</strain>
        <strain evidence="3">DSM 2944</strain>
    </source>
</reference>
<dbReference type="GeneID" id="51370288"/>
<dbReference type="Pfam" id="PF02566">
    <property type="entry name" value="OsmC"/>
    <property type="match status" value="1"/>
</dbReference>
<evidence type="ECO:0000313" key="6">
    <source>
        <dbReference type="Proteomes" id="UP000509322"/>
    </source>
</evidence>
<dbReference type="NCBIfam" id="TIGR03562">
    <property type="entry name" value="osmo_induc_OsmC"/>
    <property type="match status" value="1"/>
</dbReference>
<dbReference type="InterPro" id="IPR019904">
    <property type="entry name" value="Peroxiredoxin_OsmC"/>
</dbReference>
<dbReference type="RefSeq" id="WP_024843463.1">
    <property type="nucleotide sequence ID" value="NZ_CP038206.1"/>
</dbReference>
<dbReference type="InterPro" id="IPR015946">
    <property type="entry name" value="KH_dom-like_a/b"/>
</dbReference>
<gene>
    <name evidence="3" type="ORF">BDE18_2692</name>
    <name evidence="1" type="ORF">ESD82_06905</name>
    <name evidence="2" type="ORF">HYQ43_00035</name>
</gene>
<dbReference type="EMBL" id="CP058689">
    <property type="protein sequence ID" value="QLH12744.1"/>
    <property type="molecule type" value="Genomic_DNA"/>
</dbReference>
<dbReference type="Proteomes" id="UP000326453">
    <property type="component" value="Chromosome 2"/>
</dbReference>
<evidence type="ECO:0000313" key="1">
    <source>
        <dbReference type="EMBL" id="QFG35869.1"/>
    </source>
</evidence>
<evidence type="ECO:0000313" key="2">
    <source>
        <dbReference type="EMBL" id="QLH12744.1"/>
    </source>
</evidence>
<dbReference type="PANTHER" id="PTHR42830:SF1">
    <property type="entry name" value="OSMOTICALLY INDUCIBLE FAMILY PROTEIN"/>
    <property type="match status" value="1"/>
</dbReference>
<reference evidence="2 6" key="3">
    <citation type="submission" date="2020-07" db="EMBL/GenBank/DDBJ databases">
        <title>The complete genome of Paracoccus pantotrophus ACCC 10489.</title>
        <authorList>
            <person name="Si Y."/>
        </authorList>
    </citation>
    <scope>NUCLEOTIDE SEQUENCE [LARGE SCALE GENOMIC DNA]</scope>
    <source>
        <strain evidence="2 6">ACCC10489</strain>
    </source>
</reference>
<evidence type="ECO:0000313" key="4">
    <source>
        <dbReference type="Proteomes" id="UP000273626"/>
    </source>
</evidence>
<organism evidence="1 5">
    <name type="scientific">Paracoccus pantotrophus</name>
    <name type="common">Thiosphaera pantotropha</name>
    <dbReference type="NCBI Taxonomy" id="82367"/>
    <lineage>
        <taxon>Bacteria</taxon>
        <taxon>Pseudomonadati</taxon>
        <taxon>Pseudomonadota</taxon>
        <taxon>Alphaproteobacteria</taxon>
        <taxon>Rhodobacterales</taxon>
        <taxon>Paracoccaceae</taxon>
        <taxon>Paracoccus</taxon>
    </lineage>
</organism>
<dbReference type="AlphaFoldDB" id="A0A1I5JC99"/>
<dbReference type="Proteomes" id="UP000273626">
    <property type="component" value="Unassembled WGS sequence"/>
</dbReference>